<comment type="similarity">
    <text evidence="2">Belongs to the IQD family.</text>
</comment>
<evidence type="ECO:0000313" key="6">
    <source>
        <dbReference type="EMBL" id="KAJ8760739.1"/>
    </source>
</evidence>
<keyword evidence="7" id="KW-1185">Reference proteome</keyword>
<dbReference type="InterPro" id="IPR025064">
    <property type="entry name" value="DUF4005"/>
</dbReference>
<evidence type="ECO:0000259" key="5">
    <source>
        <dbReference type="Pfam" id="PF13178"/>
    </source>
</evidence>
<feature type="region of interest" description="Disordered" evidence="4">
    <location>
        <begin position="369"/>
        <end position="393"/>
    </location>
</feature>
<evidence type="ECO:0000313" key="7">
    <source>
        <dbReference type="Proteomes" id="UP001159364"/>
    </source>
</evidence>
<evidence type="ECO:0000256" key="2">
    <source>
        <dbReference type="ARBA" id="ARBA00024341"/>
    </source>
</evidence>
<comment type="subunit">
    <text evidence="3">Binds to multiple calmodulin (CaM) in the presence of Ca(2+) and CaM-like proteins.</text>
</comment>
<dbReference type="CDD" id="cd23767">
    <property type="entry name" value="IQCD"/>
    <property type="match status" value="1"/>
</dbReference>
<dbReference type="PANTHER" id="PTHR32295">
    <property type="entry name" value="IQ-DOMAIN 5-RELATED"/>
    <property type="match status" value="1"/>
</dbReference>
<evidence type="ECO:0000256" key="1">
    <source>
        <dbReference type="ARBA" id="ARBA00022860"/>
    </source>
</evidence>
<accession>A0AAV8T3N8</accession>
<protein>
    <recommendedName>
        <fullName evidence="5">DUF4005 domain-containing protein</fullName>
    </recommendedName>
</protein>
<dbReference type="PROSITE" id="PS50096">
    <property type="entry name" value="IQ"/>
    <property type="match status" value="2"/>
</dbReference>
<organism evidence="6 7">
    <name type="scientific">Erythroxylum novogranatense</name>
    <dbReference type="NCBI Taxonomy" id="1862640"/>
    <lineage>
        <taxon>Eukaryota</taxon>
        <taxon>Viridiplantae</taxon>
        <taxon>Streptophyta</taxon>
        <taxon>Embryophyta</taxon>
        <taxon>Tracheophyta</taxon>
        <taxon>Spermatophyta</taxon>
        <taxon>Magnoliopsida</taxon>
        <taxon>eudicotyledons</taxon>
        <taxon>Gunneridae</taxon>
        <taxon>Pentapetalae</taxon>
        <taxon>rosids</taxon>
        <taxon>fabids</taxon>
        <taxon>Malpighiales</taxon>
        <taxon>Erythroxylaceae</taxon>
        <taxon>Erythroxylum</taxon>
    </lineage>
</organism>
<dbReference type="Gene3D" id="1.20.5.190">
    <property type="match status" value="1"/>
</dbReference>
<dbReference type="SMART" id="SM00015">
    <property type="entry name" value="IQ"/>
    <property type="match status" value="2"/>
</dbReference>
<keyword evidence="1" id="KW-0112">Calmodulin-binding</keyword>
<dbReference type="InterPro" id="IPR000048">
    <property type="entry name" value="IQ_motif_EF-hand-BS"/>
</dbReference>
<feature type="compositionally biased region" description="Polar residues" evidence="4">
    <location>
        <begin position="369"/>
        <end position="379"/>
    </location>
</feature>
<dbReference type="Pfam" id="PF00612">
    <property type="entry name" value="IQ"/>
    <property type="match status" value="2"/>
</dbReference>
<feature type="compositionally biased region" description="Polar residues" evidence="4">
    <location>
        <begin position="286"/>
        <end position="298"/>
    </location>
</feature>
<dbReference type="Pfam" id="PF13178">
    <property type="entry name" value="DUF4005"/>
    <property type="match status" value="1"/>
</dbReference>
<sequence length="393" mass="44042">MGKATRWMINFLLGKENKHKKKNVPICEDVVLTQGASAPSTPKRRWSFGKSSSKGKEKARSSSFDAFTISTVQPSSRLPENRLSNSRTVSSSNRVLKRSSRIITTISKAVEEAAATRIQAVYRSHLAIKALNALKALVKLQALVRGYLVRKQAAATMRGMHALMAIQVKARCQRVQMAEKSKLVIRENHTKHPEDNGLTGLQPESSGLNLYETSRRLTNGYMNHSQIARIQRNSYSGELSISKRKHQYKELYFSSEQNSSGRASFSYQKEAYAPLVPRRHPFAPNYMSNTESSRAKVRSTSEPKQRPNSTKPKAKQSAAVDGMKVQQDSHTQCYSCSHSPNIARDDQEPWFIKLYTSTRLRGGEHDTMMETSGSHSNNGKLLDTYEVSTNSPT</sequence>
<feature type="region of interest" description="Disordered" evidence="4">
    <location>
        <begin position="35"/>
        <end position="59"/>
    </location>
</feature>
<dbReference type="Proteomes" id="UP001159364">
    <property type="component" value="Linkage Group LG07"/>
</dbReference>
<proteinExistence type="inferred from homology"/>
<dbReference type="EMBL" id="JAIWQS010000007">
    <property type="protein sequence ID" value="KAJ8760739.1"/>
    <property type="molecule type" value="Genomic_DNA"/>
</dbReference>
<feature type="region of interest" description="Disordered" evidence="4">
    <location>
        <begin position="283"/>
        <end position="323"/>
    </location>
</feature>
<dbReference type="PANTHER" id="PTHR32295:SF263">
    <property type="entry name" value="DUF4005 DOMAIN-CONTAINING PROTEIN"/>
    <property type="match status" value="1"/>
</dbReference>
<dbReference type="AlphaFoldDB" id="A0AAV8T3N8"/>
<comment type="caution">
    <text evidence="6">The sequence shown here is derived from an EMBL/GenBank/DDBJ whole genome shotgun (WGS) entry which is preliminary data.</text>
</comment>
<gene>
    <name evidence="6" type="ORF">K2173_017852</name>
</gene>
<name>A0AAV8T3N8_9ROSI</name>
<evidence type="ECO:0000256" key="3">
    <source>
        <dbReference type="ARBA" id="ARBA00024378"/>
    </source>
</evidence>
<dbReference type="GO" id="GO:0005516">
    <property type="term" value="F:calmodulin binding"/>
    <property type="evidence" value="ECO:0007669"/>
    <property type="project" value="UniProtKB-KW"/>
</dbReference>
<feature type="domain" description="DUF4005" evidence="5">
    <location>
        <begin position="266"/>
        <end position="321"/>
    </location>
</feature>
<reference evidence="6 7" key="1">
    <citation type="submission" date="2021-09" db="EMBL/GenBank/DDBJ databases">
        <title>Genomic insights and catalytic innovation underlie evolution of tropane alkaloids biosynthesis.</title>
        <authorList>
            <person name="Wang Y.-J."/>
            <person name="Tian T."/>
            <person name="Huang J.-P."/>
            <person name="Huang S.-X."/>
        </authorList>
    </citation>
    <scope>NUCLEOTIDE SEQUENCE [LARGE SCALE GENOMIC DNA]</scope>
    <source>
        <strain evidence="6">KIB-2018</strain>
        <tissue evidence="6">Leaf</tissue>
    </source>
</reference>
<evidence type="ECO:0000256" key="4">
    <source>
        <dbReference type="SAM" id="MobiDB-lite"/>
    </source>
</evidence>